<dbReference type="PANTHER" id="PTHR42866">
    <property type="entry name" value="3-DEOXY-MANNO-OCTULOSONATE CYTIDYLYLTRANSFERASE"/>
    <property type="match status" value="1"/>
</dbReference>
<organism evidence="1 2">
    <name type="scientific">Leptospira interrogans str. FPW1039</name>
    <dbReference type="NCBI Taxonomy" id="1193040"/>
    <lineage>
        <taxon>Bacteria</taxon>
        <taxon>Pseudomonadati</taxon>
        <taxon>Spirochaetota</taxon>
        <taxon>Spirochaetia</taxon>
        <taxon>Leptospirales</taxon>
        <taxon>Leptospiraceae</taxon>
        <taxon>Leptospira</taxon>
    </lineage>
</organism>
<reference evidence="1 2" key="1">
    <citation type="submission" date="2013-01" db="EMBL/GenBank/DDBJ databases">
        <authorList>
            <person name="Harkins D.M."/>
            <person name="Durkin A.S."/>
            <person name="Brinkac L.M."/>
            <person name="Haft D.H."/>
            <person name="Selengut J.D."/>
            <person name="Sanka R."/>
            <person name="DePew J."/>
            <person name="Purushe J."/>
            <person name="Peacock S.J."/>
            <person name="Thaipadungpanit J."/>
            <person name="Wuthiekanun V.W."/>
            <person name="Day N.P."/>
            <person name="Vinetz J.M."/>
            <person name="Sutton G.G."/>
            <person name="Nierman W.C."/>
            <person name="Fouts D.E."/>
        </authorList>
    </citation>
    <scope>NUCLEOTIDE SEQUENCE [LARGE SCALE GENOMIC DNA]</scope>
    <source>
        <strain evidence="1 2">FPW1039</strain>
    </source>
</reference>
<name>A0A0F6IJ03_LEPIR</name>
<dbReference type="EMBL" id="AKWR02000053">
    <property type="protein sequence ID" value="EMJ38028.1"/>
    <property type="molecule type" value="Genomic_DNA"/>
</dbReference>
<comment type="caution">
    <text evidence="1">The sequence shown here is derived from an EMBL/GenBank/DDBJ whole genome shotgun (WGS) entry which is preliminary data.</text>
</comment>
<accession>A0A0F6IJ03</accession>
<protein>
    <submittedName>
        <fullName evidence="1">Cytidylyltransferase</fullName>
        <ecNumber evidence="1">2.7.7.-</ecNumber>
    </submittedName>
</protein>
<dbReference type="Pfam" id="PF02348">
    <property type="entry name" value="CTP_transf_3"/>
    <property type="match status" value="1"/>
</dbReference>
<sequence>MGSSTLAIVQARMGSTRLPGKMLLKLGKFTILEWVLRRLKKSKQLTEIILATSSLSIDDSLEVVAKNLGVTVFRGSEADVLGRFVLASKKSVSKNIVRVCADNPFLDFKVIDDLIEGFTNEDYDYGFNHIPWGENSFIDGVGVEILRKRLLEEIDELAKLPEEREHVTRFIWNHWDRYRIYSPIADEKFRFPELSLDVDTKEDYELFQMHLENYSGLPEDYEVEELISKCSIVN</sequence>
<dbReference type="Gene3D" id="3.90.550.10">
    <property type="entry name" value="Spore Coat Polysaccharide Biosynthesis Protein SpsA, Chain A"/>
    <property type="match status" value="1"/>
</dbReference>
<dbReference type="GO" id="GO:0016779">
    <property type="term" value="F:nucleotidyltransferase activity"/>
    <property type="evidence" value="ECO:0007669"/>
    <property type="project" value="UniProtKB-KW"/>
</dbReference>
<dbReference type="SUPFAM" id="SSF53448">
    <property type="entry name" value="Nucleotide-diphospho-sugar transferases"/>
    <property type="match status" value="1"/>
</dbReference>
<dbReference type="InterPro" id="IPR029044">
    <property type="entry name" value="Nucleotide-diphossugar_trans"/>
</dbReference>
<dbReference type="Proteomes" id="UP000012164">
    <property type="component" value="Unassembled WGS sequence"/>
</dbReference>
<dbReference type="AlphaFoldDB" id="A0A0F6IJ03"/>
<evidence type="ECO:0000313" key="2">
    <source>
        <dbReference type="Proteomes" id="UP000012164"/>
    </source>
</evidence>
<evidence type="ECO:0000313" key="1">
    <source>
        <dbReference type="EMBL" id="EMJ38028.1"/>
    </source>
</evidence>
<dbReference type="PANTHER" id="PTHR42866:SF1">
    <property type="entry name" value="SPORE COAT POLYSACCHARIDE BIOSYNTHESIS PROTEIN SPSF"/>
    <property type="match status" value="1"/>
</dbReference>
<proteinExistence type="predicted"/>
<gene>
    <name evidence="1" type="ORF">LEP1GSC079_0556</name>
</gene>
<keyword evidence="1" id="KW-0548">Nucleotidyltransferase</keyword>
<dbReference type="EC" id="2.7.7.-" evidence="1"/>
<keyword evidence="1" id="KW-0808">Transferase</keyword>
<dbReference type="InterPro" id="IPR003329">
    <property type="entry name" value="Cytidylyl_trans"/>
</dbReference>
<dbReference type="GO" id="GO:0005829">
    <property type="term" value="C:cytosol"/>
    <property type="evidence" value="ECO:0007669"/>
    <property type="project" value="TreeGrafter"/>
</dbReference>